<dbReference type="SUPFAM" id="SSF55931">
    <property type="entry name" value="Glutamine synthetase/guanido kinase"/>
    <property type="match status" value="1"/>
</dbReference>
<protein>
    <submittedName>
        <fullName evidence="9">Glutamine synthetase</fullName>
    </submittedName>
</protein>
<keyword evidence="4" id="KW-0067">ATP-binding</keyword>
<dbReference type="GO" id="GO:0005524">
    <property type="term" value="F:ATP binding"/>
    <property type="evidence" value="ECO:0007669"/>
    <property type="project" value="UniProtKB-KW"/>
</dbReference>
<dbReference type="Gene3D" id="3.30.590.10">
    <property type="entry name" value="Glutamine synthetase/guanido kinase, catalytic domain"/>
    <property type="match status" value="1"/>
</dbReference>
<dbReference type="PROSITE" id="PS51986">
    <property type="entry name" value="GS_BETA_GRASP"/>
    <property type="match status" value="1"/>
</dbReference>
<dbReference type="SMART" id="SM01230">
    <property type="entry name" value="Gln-synt_C"/>
    <property type="match status" value="1"/>
</dbReference>
<comment type="similarity">
    <text evidence="1 5 6">Belongs to the glutamine synthetase family.</text>
</comment>
<dbReference type="PANTHER" id="PTHR43785:SF12">
    <property type="entry name" value="TYPE-1 GLUTAMINE SYNTHETASE 2"/>
    <property type="match status" value="1"/>
</dbReference>
<dbReference type="PANTHER" id="PTHR43785">
    <property type="entry name" value="GAMMA-GLUTAMYLPUTRESCINE SYNTHETASE"/>
    <property type="match status" value="1"/>
</dbReference>
<dbReference type="GO" id="GO:0006542">
    <property type="term" value="P:glutamine biosynthetic process"/>
    <property type="evidence" value="ECO:0007669"/>
    <property type="project" value="InterPro"/>
</dbReference>
<dbReference type="EMBL" id="QUSM01000001">
    <property type="protein sequence ID" value="RGD75803.1"/>
    <property type="molecule type" value="Genomic_DNA"/>
</dbReference>
<proteinExistence type="inferred from homology"/>
<sequence>MNSITKEVINFVRENDIKFIRLAFCDIFGVQKNIAIMSDELENAFANGISFDGFSIDGFLNDKSSHLLLYPDPSTLSILPWRPSEGRVARFFCDVKYPTSELFENDSRYILKKAINKAKDMGYLAKIGAECEFYIFETDEEGHPTMIPYDEGGYFDVSPLDKGENIRREICLTLEQMGITPISSYHERGPGQHRIKFRYGDPLTAADDFITFKWIVKSIANKNGGYATFMPKPLKELYGSGLHVSLLLFKDGKNILSEGLHKSDEAKSFIAGIMNRINEITAILNPTRNSYKRFGEFHAPKYITWSEKNPNTLIKVTTFNKDKAKFKLRSVDPTANPYLAFALILLAGLKGIENKEKIDKSANIKSIMEEDLPAEVNMLPQNFKSALKIFENSTFTKECLGKNLVYNFTEKRKKDLKIDEDIQELKYFLMD</sequence>
<dbReference type="Pfam" id="PF00120">
    <property type="entry name" value="Gln-synt_C"/>
    <property type="match status" value="1"/>
</dbReference>
<keyword evidence="2" id="KW-0436">Ligase</keyword>
<evidence type="ECO:0000313" key="10">
    <source>
        <dbReference type="Proteomes" id="UP000261212"/>
    </source>
</evidence>
<organism evidence="9 10">
    <name type="scientific">Anaerofustis stercorihominis</name>
    <dbReference type="NCBI Taxonomy" id="214853"/>
    <lineage>
        <taxon>Bacteria</taxon>
        <taxon>Bacillati</taxon>
        <taxon>Bacillota</taxon>
        <taxon>Clostridia</taxon>
        <taxon>Eubacteriales</taxon>
        <taxon>Eubacteriaceae</taxon>
        <taxon>Anaerofustis</taxon>
    </lineage>
</organism>
<dbReference type="AlphaFoldDB" id="A0A3E3E2Y1"/>
<dbReference type="SUPFAM" id="SSF54368">
    <property type="entry name" value="Glutamine synthetase, N-terminal domain"/>
    <property type="match status" value="1"/>
</dbReference>
<gene>
    <name evidence="9" type="ORF">DW687_00345</name>
</gene>
<feature type="domain" description="GS catalytic" evidence="8">
    <location>
        <begin position="107"/>
        <end position="431"/>
    </location>
</feature>
<accession>A0A3E3E2Y1</accession>
<evidence type="ECO:0000313" key="9">
    <source>
        <dbReference type="EMBL" id="RGD75803.1"/>
    </source>
</evidence>
<evidence type="ECO:0000256" key="2">
    <source>
        <dbReference type="ARBA" id="ARBA00022598"/>
    </source>
</evidence>
<dbReference type="RefSeq" id="WP_007050596.1">
    <property type="nucleotide sequence ID" value="NZ_CABKNJ010000001.1"/>
</dbReference>
<dbReference type="Pfam" id="PF03951">
    <property type="entry name" value="Gln-synt_N"/>
    <property type="match status" value="1"/>
</dbReference>
<dbReference type="GO" id="GO:0004356">
    <property type="term" value="F:glutamine synthetase activity"/>
    <property type="evidence" value="ECO:0007669"/>
    <property type="project" value="InterPro"/>
</dbReference>
<dbReference type="InterPro" id="IPR014746">
    <property type="entry name" value="Gln_synth/guanido_kin_cat_dom"/>
</dbReference>
<evidence type="ECO:0000259" key="7">
    <source>
        <dbReference type="PROSITE" id="PS51986"/>
    </source>
</evidence>
<reference evidence="9 10" key="1">
    <citation type="submission" date="2018-08" db="EMBL/GenBank/DDBJ databases">
        <title>A genome reference for cultivated species of the human gut microbiota.</title>
        <authorList>
            <person name="Zou Y."/>
            <person name="Xue W."/>
            <person name="Luo G."/>
        </authorList>
    </citation>
    <scope>NUCLEOTIDE SEQUENCE [LARGE SCALE GENOMIC DNA]</scope>
    <source>
        <strain evidence="9 10">AM25-6</strain>
    </source>
</reference>
<evidence type="ECO:0000256" key="6">
    <source>
        <dbReference type="RuleBase" id="RU000384"/>
    </source>
</evidence>
<keyword evidence="3" id="KW-0547">Nucleotide-binding</keyword>
<name>A0A3E3E2Y1_9FIRM</name>
<evidence type="ECO:0000256" key="3">
    <source>
        <dbReference type="ARBA" id="ARBA00022741"/>
    </source>
</evidence>
<feature type="domain" description="GS beta-grasp" evidence="7">
    <location>
        <begin position="15"/>
        <end position="100"/>
    </location>
</feature>
<dbReference type="InterPro" id="IPR036651">
    <property type="entry name" value="Gln_synt_N_sf"/>
</dbReference>
<dbReference type="InterPro" id="IPR008146">
    <property type="entry name" value="Gln_synth_cat_dom"/>
</dbReference>
<dbReference type="PROSITE" id="PS51987">
    <property type="entry name" value="GS_CATALYTIC"/>
    <property type="match status" value="1"/>
</dbReference>
<dbReference type="GeneID" id="98000881"/>
<evidence type="ECO:0000256" key="5">
    <source>
        <dbReference type="PROSITE-ProRule" id="PRU01330"/>
    </source>
</evidence>
<dbReference type="Proteomes" id="UP000261212">
    <property type="component" value="Unassembled WGS sequence"/>
</dbReference>
<evidence type="ECO:0000256" key="1">
    <source>
        <dbReference type="ARBA" id="ARBA00009897"/>
    </source>
</evidence>
<evidence type="ECO:0000259" key="8">
    <source>
        <dbReference type="PROSITE" id="PS51987"/>
    </source>
</evidence>
<dbReference type="Gene3D" id="3.10.20.70">
    <property type="entry name" value="Glutamine synthetase, N-terminal domain"/>
    <property type="match status" value="1"/>
</dbReference>
<comment type="caution">
    <text evidence="9">The sequence shown here is derived from an EMBL/GenBank/DDBJ whole genome shotgun (WGS) entry which is preliminary data.</text>
</comment>
<evidence type="ECO:0000256" key="4">
    <source>
        <dbReference type="ARBA" id="ARBA00022840"/>
    </source>
</evidence>
<dbReference type="InterPro" id="IPR008147">
    <property type="entry name" value="Gln_synt_N"/>
</dbReference>